<dbReference type="Pfam" id="PF08448">
    <property type="entry name" value="PAS_4"/>
    <property type="match status" value="3"/>
</dbReference>
<dbReference type="SUPFAM" id="SSF55874">
    <property type="entry name" value="ATPase domain of HSP90 chaperone/DNA topoisomerase II/histidine kinase"/>
    <property type="match status" value="1"/>
</dbReference>
<dbReference type="SMART" id="SM00086">
    <property type="entry name" value="PAC"/>
    <property type="match status" value="5"/>
</dbReference>
<evidence type="ECO:0000259" key="3">
    <source>
        <dbReference type="PROSITE" id="PS50113"/>
    </source>
</evidence>
<dbReference type="GO" id="GO:0016772">
    <property type="term" value="F:transferase activity, transferring phosphorus-containing groups"/>
    <property type="evidence" value="ECO:0007669"/>
    <property type="project" value="InterPro"/>
</dbReference>
<dbReference type="InterPro" id="IPR013655">
    <property type="entry name" value="PAS_fold_3"/>
</dbReference>
<feature type="domain" description="PAS" evidence="2">
    <location>
        <begin position="760"/>
        <end position="804"/>
    </location>
</feature>
<dbReference type="InterPro" id="IPR035965">
    <property type="entry name" value="PAS-like_dom_sf"/>
</dbReference>
<name>A0A1H3IEC8_9EURY</name>
<dbReference type="Pfam" id="PF02518">
    <property type="entry name" value="HATPase_c"/>
    <property type="match status" value="1"/>
</dbReference>
<dbReference type="InterPro" id="IPR004358">
    <property type="entry name" value="Sig_transdc_His_kin-like_C"/>
</dbReference>
<feature type="domain" description="PAC" evidence="3">
    <location>
        <begin position="200"/>
        <end position="250"/>
    </location>
</feature>
<organism evidence="4 5">
    <name type="scientific">Halobellus clavatus</name>
    <dbReference type="NCBI Taxonomy" id="660517"/>
    <lineage>
        <taxon>Archaea</taxon>
        <taxon>Methanobacteriati</taxon>
        <taxon>Methanobacteriota</taxon>
        <taxon>Stenosarchaea group</taxon>
        <taxon>Halobacteria</taxon>
        <taxon>Halobacteriales</taxon>
        <taxon>Haloferacaceae</taxon>
        <taxon>Halobellus</taxon>
    </lineage>
</organism>
<feature type="domain" description="PAS" evidence="2">
    <location>
        <begin position="369"/>
        <end position="442"/>
    </location>
</feature>
<dbReference type="InterPro" id="IPR001610">
    <property type="entry name" value="PAC"/>
</dbReference>
<feature type="domain" description="PAS" evidence="2">
    <location>
        <begin position="9"/>
        <end position="79"/>
    </location>
</feature>
<feature type="domain" description="PAS" evidence="2">
    <location>
        <begin position="122"/>
        <end position="197"/>
    </location>
</feature>
<feature type="domain" description="PAC" evidence="3">
    <location>
        <begin position="826"/>
        <end position="881"/>
    </location>
</feature>
<dbReference type="NCBIfam" id="TIGR00229">
    <property type="entry name" value="sensory_box"/>
    <property type="match status" value="6"/>
</dbReference>
<feature type="domain" description="PAS" evidence="2">
    <location>
        <begin position="247"/>
        <end position="293"/>
    </location>
</feature>
<dbReference type="InterPro" id="IPR036890">
    <property type="entry name" value="HATPase_C_sf"/>
</dbReference>
<accession>A0A1H3IEC8</accession>
<gene>
    <name evidence="4" type="ORF">SAMN04487946_109146</name>
</gene>
<feature type="domain" description="Histidine kinase" evidence="1">
    <location>
        <begin position="885"/>
        <end position="1089"/>
    </location>
</feature>
<dbReference type="PROSITE" id="PS50113">
    <property type="entry name" value="PAC"/>
    <property type="match status" value="5"/>
</dbReference>
<dbReference type="CDD" id="cd00075">
    <property type="entry name" value="HATPase"/>
    <property type="match status" value="1"/>
</dbReference>
<dbReference type="PANTHER" id="PTHR44757">
    <property type="entry name" value="DIGUANYLATE CYCLASE DGCP"/>
    <property type="match status" value="1"/>
</dbReference>
<dbReference type="InterPro" id="IPR000014">
    <property type="entry name" value="PAS"/>
</dbReference>
<proteinExistence type="predicted"/>
<dbReference type="Gene3D" id="3.30.565.10">
    <property type="entry name" value="Histidine kinase-like ATPase, C-terminal domain"/>
    <property type="match status" value="1"/>
</dbReference>
<dbReference type="STRING" id="660517.SAMN04487946_109146"/>
<dbReference type="Pfam" id="PF13426">
    <property type="entry name" value="PAS_9"/>
    <property type="match status" value="3"/>
</dbReference>
<dbReference type="PROSITE" id="PS50112">
    <property type="entry name" value="PAS"/>
    <property type="match status" value="6"/>
</dbReference>
<dbReference type="Pfam" id="PF08447">
    <property type="entry name" value="PAS_3"/>
    <property type="match status" value="1"/>
</dbReference>
<dbReference type="EMBL" id="FNPB01000009">
    <property type="protein sequence ID" value="SDY25902.1"/>
    <property type="molecule type" value="Genomic_DNA"/>
</dbReference>
<dbReference type="SMART" id="SM00091">
    <property type="entry name" value="PAS"/>
    <property type="match status" value="7"/>
</dbReference>
<dbReference type="InterPro" id="IPR005467">
    <property type="entry name" value="His_kinase_dom"/>
</dbReference>
<evidence type="ECO:0000259" key="1">
    <source>
        <dbReference type="PROSITE" id="PS50109"/>
    </source>
</evidence>
<dbReference type="SMART" id="SM00387">
    <property type="entry name" value="HATPase_c"/>
    <property type="match status" value="1"/>
</dbReference>
<dbReference type="SUPFAM" id="SSF55785">
    <property type="entry name" value="PYP-like sensor domain (PAS domain)"/>
    <property type="match status" value="7"/>
</dbReference>
<evidence type="ECO:0000313" key="4">
    <source>
        <dbReference type="EMBL" id="SDY25902.1"/>
    </source>
</evidence>
<feature type="domain" description="PAC" evidence="3">
    <location>
        <begin position="443"/>
        <end position="497"/>
    </location>
</feature>
<dbReference type="PANTHER" id="PTHR44757:SF2">
    <property type="entry name" value="BIOFILM ARCHITECTURE MAINTENANCE PROTEIN MBAA"/>
    <property type="match status" value="1"/>
</dbReference>
<dbReference type="InterPro" id="IPR000700">
    <property type="entry name" value="PAS-assoc_C"/>
</dbReference>
<dbReference type="InterPro" id="IPR003594">
    <property type="entry name" value="HATPase_dom"/>
</dbReference>
<feature type="domain" description="PAS" evidence="2">
    <location>
        <begin position="662"/>
        <end position="706"/>
    </location>
</feature>
<dbReference type="RefSeq" id="WP_089768161.1">
    <property type="nucleotide sequence ID" value="NZ_FNPB01000009.1"/>
</dbReference>
<keyword evidence="5" id="KW-1185">Reference proteome</keyword>
<dbReference type="OrthoDB" id="106630at2157"/>
<dbReference type="Proteomes" id="UP000199170">
    <property type="component" value="Unassembled WGS sequence"/>
</dbReference>
<dbReference type="Gene3D" id="3.30.450.20">
    <property type="entry name" value="PAS domain"/>
    <property type="match status" value="7"/>
</dbReference>
<protein>
    <submittedName>
        <fullName evidence="4">PAS domain S-box-containing protein</fullName>
    </submittedName>
</protein>
<feature type="domain" description="PAC" evidence="3">
    <location>
        <begin position="320"/>
        <end position="372"/>
    </location>
</feature>
<dbReference type="PROSITE" id="PS50109">
    <property type="entry name" value="HIS_KIN"/>
    <property type="match status" value="1"/>
</dbReference>
<feature type="domain" description="PAC" evidence="3">
    <location>
        <begin position="704"/>
        <end position="759"/>
    </location>
</feature>
<dbReference type="AlphaFoldDB" id="A0A1H3IEC8"/>
<dbReference type="InterPro" id="IPR052155">
    <property type="entry name" value="Biofilm_reg_signaling"/>
</dbReference>
<dbReference type="PRINTS" id="PR00344">
    <property type="entry name" value="BCTRLSENSOR"/>
</dbReference>
<dbReference type="CDD" id="cd00130">
    <property type="entry name" value="PAS"/>
    <property type="match status" value="6"/>
</dbReference>
<evidence type="ECO:0000313" key="5">
    <source>
        <dbReference type="Proteomes" id="UP000199170"/>
    </source>
</evidence>
<dbReference type="InterPro" id="IPR013656">
    <property type="entry name" value="PAS_4"/>
</dbReference>
<reference evidence="5" key="1">
    <citation type="submission" date="2016-10" db="EMBL/GenBank/DDBJ databases">
        <authorList>
            <person name="Varghese N."/>
            <person name="Submissions S."/>
        </authorList>
    </citation>
    <scope>NUCLEOTIDE SEQUENCE [LARGE SCALE GENOMIC DNA]</scope>
    <source>
        <strain evidence="5">CGMCC 1.10118</strain>
    </source>
</reference>
<sequence>MSTGTPPNAVQRRSDALERVSDGVVALDQDLRYTYVNTRATELLDTDADSLLGEHVWEAFPSTRGTKAQDAIERAIETDQRTSFERYNDQLAKWWKVRVHPDQTGVTIVFSDITEQKERLYELERKDTLFQNAQDGLFVIDVEDGGETFRVNQVNPAYEHITGISAEELQGRTIREITDEEDSAAVRERYADCVRGRTPRTYEEHLAGFDSGSWWETSIAPVIVDDEVTQIVGSTRNVTEQKEREQRLQKFEQMIEHTGHAVLFTGVDGEIEYANPEFEELTGYTAAEVRGKTPHVLSSGAHDDAFFADLWETVLDGKVWSGEIENERKDGTQFVATHTIAPVMDESGSVTHFVAIYEDITDRKEREEELRRKTRALDTAPIGITITEPSQEDNPMTYVNEKFTEITGYEREAAVSRNCRLLQGPETDAEQVAKLRDAIDEARETELTLRNYRADGTAFWNRLSIAPVRAEDGTLESFVGFQKDVTEEKEQARRLETHELLVQTMDEEAVLVDSDKRIRFANEAATDFADVPVQAAEGLPVRSVVEAVAAPDEDPQRFLDVIDAVLYSVEPDSGERLADPDGTETVSLEFDLYIESIGKIHTEQRLVPVELEDGERGVAVISRDITQRREREQEIQTHLVQAQEIGNMGSWGLEIGKSELQWSDECYRIFGLEPGTPMTYERFLELVHPEDRAAVDDAWNEALIDGSYDIEHRIIVDGETRWVQETGEIEFSVDGEPEVGIGVVRDITNRVRQTREIRAQKRRYESLFNSVSGAVVVTDPDGCITTYNPGFVDLFGYESEDIEGCHLSTITDEQAAVERLLEETDVPSESRLVNYRKNSGQVFTGESRSSSLRTHNDTISGYVVHIVDVSEAQENREQLQVLSRILRHNVKNDMNVIQGRAELIEARGSPAVRADVEKILEKSRNFVEMAEHQHRITELLTETAETVTVDVASTTRRVVSDLQTQYSEAVLQTDLTTECQAKTPSEIGEAVRELVQNAIVHSDQEQPIVDIQLQCTETMAEIKIRDDGPGIPKQEWDVLTVDGEISALNHGTGLGLWFVNQVVRRSNGGLSFDENDSGGTTVTVRLPTS</sequence>
<dbReference type="Gene3D" id="2.10.70.100">
    <property type="match status" value="1"/>
</dbReference>
<evidence type="ECO:0000259" key="2">
    <source>
        <dbReference type="PROSITE" id="PS50112"/>
    </source>
</evidence>